<protein>
    <recommendedName>
        <fullName evidence="4">NnrS family protein</fullName>
    </recommendedName>
</protein>
<feature type="transmembrane region" description="Helical" evidence="1">
    <location>
        <begin position="20"/>
        <end position="39"/>
    </location>
</feature>
<feature type="transmembrane region" description="Helical" evidence="1">
    <location>
        <begin position="378"/>
        <end position="394"/>
    </location>
</feature>
<comment type="caution">
    <text evidence="2">The sequence shown here is derived from an EMBL/GenBank/DDBJ whole genome shotgun (WGS) entry which is preliminary data.</text>
</comment>
<dbReference type="AlphaFoldDB" id="A0A2A4T2J0"/>
<keyword evidence="1" id="KW-1133">Transmembrane helix</keyword>
<accession>A0A2A4T2J0</accession>
<feature type="transmembrane region" description="Helical" evidence="1">
    <location>
        <begin position="233"/>
        <end position="250"/>
    </location>
</feature>
<evidence type="ECO:0000313" key="2">
    <source>
        <dbReference type="EMBL" id="PCI27826.1"/>
    </source>
</evidence>
<feature type="transmembrane region" description="Helical" evidence="1">
    <location>
        <begin position="321"/>
        <end position="344"/>
    </location>
</feature>
<feature type="transmembrane region" description="Helical" evidence="1">
    <location>
        <begin position="297"/>
        <end position="315"/>
    </location>
</feature>
<reference evidence="3" key="1">
    <citation type="submission" date="2017-08" db="EMBL/GenBank/DDBJ databases">
        <title>A dynamic microbial community with high functional redundancy inhabits the cold, oxic subseafloor aquifer.</title>
        <authorList>
            <person name="Tully B.J."/>
            <person name="Wheat C.G."/>
            <person name="Glazer B.T."/>
            <person name="Huber J.A."/>
        </authorList>
    </citation>
    <scope>NUCLEOTIDE SEQUENCE [LARGE SCALE GENOMIC DNA]</scope>
</reference>
<name>A0A2A4T2J0_9DELT</name>
<dbReference type="EMBL" id="NVSR01000048">
    <property type="protein sequence ID" value="PCI27826.1"/>
    <property type="molecule type" value="Genomic_DNA"/>
</dbReference>
<evidence type="ECO:0000256" key="1">
    <source>
        <dbReference type="SAM" id="Phobius"/>
    </source>
</evidence>
<keyword evidence="1" id="KW-0812">Transmembrane</keyword>
<evidence type="ECO:0008006" key="4">
    <source>
        <dbReference type="Google" id="ProtNLM"/>
    </source>
</evidence>
<organism evidence="2 3">
    <name type="scientific">SAR324 cluster bacterium</name>
    <dbReference type="NCBI Taxonomy" id="2024889"/>
    <lineage>
        <taxon>Bacteria</taxon>
        <taxon>Deltaproteobacteria</taxon>
        <taxon>SAR324 cluster</taxon>
    </lineage>
</organism>
<keyword evidence="1" id="KW-0472">Membrane</keyword>
<evidence type="ECO:0000313" key="3">
    <source>
        <dbReference type="Proteomes" id="UP000218113"/>
    </source>
</evidence>
<feature type="transmembrane region" description="Helical" evidence="1">
    <location>
        <begin position="94"/>
        <end position="114"/>
    </location>
</feature>
<proteinExistence type="predicted"/>
<feature type="transmembrane region" description="Helical" evidence="1">
    <location>
        <begin position="196"/>
        <end position="221"/>
    </location>
</feature>
<feature type="transmembrane region" description="Helical" evidence="1">
    <location>
        <begin position="120"/>
        <end position="144"/>
    </location>
</feature>
<sequence>MYKGISLDQAPPEDIPLRFFLSAPLFGVLAGLLVVWRGGDLFISNWNLETIAITHLLTLGWLAMVMFGAFYQMVPVLVGGSVPFIYFARMLHSLFAGGIALFVAAFFVMNAGFFEISSSLFAVAAALLLFSILCFFLQLAMAVFKEKANDRPTVVAMRISMICLLLTMLLGISFIGNLTAWWALPWDRVNMTGIHVTLGLFGWVGTLLMGVGFHMIPMFYLTPSFDLEQAYRILRLHSISLLLIPISLYFDLGLGALIASAIPGALAAIIFVFTLMQLLGRRRRRIVDTTMRFWQSGIFLLPLSLLCLAANQWILEARVLLLFGVLFILGYAVALTNGMLYKIYPFILWFHRYSNLIGKVPVPLLQDLAPNKFSRKQWHSFTAAIALFTVGILWQDDLTLRVAGMTFALSSLWLFQNILRAYRMEVPEAPEEDPDMAKFMEMLKQKKPQ</sequence>
<gene>
    <name evidence="2" type="ORF">COB67_07745</name>
</gene>
<feature type="transmembrane region" description="Helical" evidence="1">
    <location>
        <begin position="400"/>
        <end position="419"/>
    </location>
</feature>
<dbReference type="Proteomes" id="UP000218113">
    <property type="component" value="Unassembled WGS sequence"/>
</dbReference>
<feature type="transmembrane region" description="Helical" evidence="1">
    <location>
        <begin position="59"/>
        <end position="87"/>
    </location>
</feature>
<feature type="transmembrane region" description="Helical" evidence="1">
    <location>
        <begin position="256"/>
        <end position="276"/>
    </location>
</feature>
<feature type="transmembrane region" description="Helical" evidence="1">
    <location>
        <begin position="156"/>
        <end position="184"/>
    </location>
</feature>